<dbReference type="EMBL" id="BMAW01121954">
    <property type="protein sequence ID" value="GFT96616.1"/>
    <property type="molecule type" value="Genomic_DNA"/>
</dbReference>
<comment type="caution">
    <text evidence="1">The sequence shown here is derived from an EMBL/GenBank/DDBJ whole genome shotgun (WGS) entry which is preliminary data.</text>
</comment>
<gene>
    <name evidence="1" type="ORF">NPIL_219071</name>
</gene>
<evidence type="ECO:0000313" key="2">
    <source>
        <dbReference type="Proteomes" id="UP000887013"/>
    </source>
</evidence>
<sequence>MDLRGDFPIPERLDATRAPYLKVAWCMHHRTHSSAERGGLICHREDNGEQGTKEVLSAARDIKGPLRDALARALINNQLLRSPDFLPILALLGH</sequence>
<accession>A0A8X6UA25</accession>
<keyword evidence="2" id="KW-1185">Reference proteome</keyword>
<protein>
    <submittedName>
        <fullName evidence="1">Uncharacterized protein</fullName>
    </submittedName>
</protein>
<proteinExistence type="predicted"/>
<organism evidence="1 2">
    <name type="scientific">Nephila pilipes</name>
    <name type="common">Giant wood spider</name>
    <name type="synonym">Nephila maculata</name>
    <dbReference type="NCBI Taxonomy" id="299642"/>
    <lineage>
        <taxon>Eukaryota</taxon>
        <taxon>Metazoa</taxon>
        <taxon>Ecdysozoa</taxon>
        <taxon>Arthropoda</taxon>
        <taxon>Chelicerata</taxon>
        <taxon>Arachnida</taxon>
        <taxon>Araneae</taxon>
        <taxon>Araneomorphae</taxon>
        <taxon>Entelegynae</taxon>
        <taxon>Araneoidea</taxon>
        <taxon>Nephilidae</taxon>
        <taxon>Nephila</taxon>
    </lineage>
</organism>
<reference evidence="1" key="1">
    <citation type="submission" date="2020-08" db="EMBL/GenBank/DDBJ databases">
        <title>Multicomponent nature underlies the extraordinary mechanical properties of spider dragline silk.</title>
        <authorList>
            <person name="Kono N."/>
            <person name="Nakamura H."/>
            <person name="Mori M."/>
            <person name="Yoshida Y."/>
            <person name="Ohtoshi R."/>
            <person name="Malay A.D."/>
            <person name="Moran D.A.P."/>
            <person name="Tomita M."/>
            <person name="Numata K."/>
            <person name="Arakawa K."/>
        </authorList>
    </citation>
    <scope>NUCLEOTIDE SEQUENCE</scope>
</reference>
<evidence type="ECO:0000313" key="1">
    <source>
        <dbReference type="EMBL" id="GFT96616.1"/>
    </source>
</evidence>
<dbReference type="AlphaFoldDB" id="A0A8X6UA25"/>
<dbReference type="Proteomes" id="UP000887013">
    <property type="component" value="Unassembled WGS sequence"/>
</dbReference>
<name>A0A8X6UA25_NEPPI</name>